<name>A0A177CBN6_9PLEO</name>
<evidence type="ECO:0000313" key="3">
    <source>
        <dbReference type="Proteomes" id="UP000077069"/>
    </source>
</evidence>
<feature type="compositionally biased region" description="Polar residues" evidence="1">
    <location>
        <begin position="47"/>
        <end position="57"/>
    </location>
</feature>
<feature type="compositionally biased region" description="Basic residues" evidence="1">
    <location>
        <begin position="1"/>
        <end position="18"/>
    </location>
</feature>
<protein>
    <submittedName>
        <fullName evidence="2">Uncharacterized protein</fullName>
    </submittedName>
</protein>
<organism evidence="2 3">
    <name type="scientific">Paraphaeosphaeria sporulosa</name>
    <dbReference type="NCBI Taxonomy" id="1460663"/>
    <lineage>
        <taxon>Eukaryota</taxon>
        <taxon>Fungi</taxon>
        <taxon>Dikarya</taxon>
        <taxon>Ascomycota</taxon>
        <taxon>Pezizomycotina</taxon>
        <taxon>Dothideomycetes</taxon>
        <taxon>Pleosporomycetidae</taxon>
        <taxon>Pleosporales</taxon>
        <taxon>Massarineae</taxon>
        <taxon>Didymosphaeriaceae</taxon>
        <taxon>Paraphaeosphaeria</taxon>
    </lineage>
</organism>
<evidence type="ECO:0000313" key="2">
    <source>
        <dbReference type="EMBL" id="OAG04187.1"/>
    </source>
</evidence>
<feature type="compositionally biased region" description="Low complexity" evidence="1">
    <location>
        <begin position="29"/>
        <end position="46"/>
    </location>
</feature>
<accession>A0A177CBN6</accession>
<dbReference type="RefSeq" id="XP_018034552.1">
    <property type="nucleotide sequence ID" value="XM_018187810.1"/>
</dbReference>
<reference evidence="2 3" key="1">
    <citation type="submission" date="2016-05" db="EMBL/GenBank/DDBJ databases">
        <title>Comparative analysis of secretome profiles of manganese(II)-oxidizing ascomycete fungi.</title>
        <authorList>
            <consortium name="DOE Joint Genome Institute"/>
            <person name="Zeiner C.A."/>
            <person name="Purvine S.O."/>
            <person name="Zink E.M."/>
            <person name="Wu S."/>
            <person name="Pasa-Tolic L."/>
            <person name="Chaput D.L."/>
            <person name="Haridas S."/>
            <person name="Grigoriev I.V."/>
            <person name="Santelli C.M."/>
            <person name="Hansel C.M."/>
        </authorList>
    </citation>
    <scope>NUCLEOTIDE SEQUENCE [LARGE SCALE GENOMIC DNA]</scope>
    <source>
        <strain evidence="2 3">AP3s5-JAC2a</strain>
    </source>
</reference>
<proteinExistence type="predicted"/>
<dbReference type="AlphaFoldDB" id="A0A177CBN6"/>
<keyword evidence="3" id="KW-1185">Reference proteome</keyword>
<dbReference type="GeneID" id="28771296"/>
<dbReference type="EMBL" id="KV441554">
    <property type="protein sequence ID" value="OAG04187.1"/>
    <property type="molecule type" value="Genomic_DNA"/>
</dbReference>
<dbReference type="Proteomes" id="UP000077069">
    <property type="component" value="Unassembled WGS sequence"/>
</dbReference>
<sequence>MSKRHNRKRTRSRPRHRDGNKSNSNHIRTLSTDTSSSFTSTTSSVSQPQNTHVPIATTSANHWHQTYAAWQDRRLYYESTREQALEAQRVRFFGGEAGDDNSLLEPMLKVVTDLFDGMTDFEDP</sequence>
<gene>
    <name evidence="2" type="ORF">CC84DRAFT_891976</name>
</gene>
<dbReference type="OrthoDB" id="4147798at2759"/>
<feature type="region of interest" description="Disordered" evidence="1">
    <location>
        <begin position="1"/>
        <end position="57"/>
    </location>
</feature>
<dbReference type="InParanoid" id="A0A177CBN6"/>
<evidence type="ECO:0000256" key="1">
    <source>
        <dbReference type="SAM" id="MobiDB-lite"/>
    </source>
</evidence>